<keyword evidence="2" id="KW-1185">Reference proteome</keyword>
<evidence type="ECO:0000313" key="2">
    <source>
        <dbReference type="Proteomes" id="UP000000226"/>
    </source>
</evidence>
<protein>
    <submittedName>
        <fullName evidence="1">Uncharacterized protein</fullName>
    </submittedName>
</protein>
<dbReference type="AlphaFoldDB" id="V7BNX4"/>
<dbReference type="Proteomes" id="UP000000226">
    <property type="component" value="Chromosome 6"/>
</dbReference>
<reference evidence="2" key="1">
    <citation type="journal article" date="2014" name="Nat. Genet.">
        <title>A reference genome for common bean and genome-wide analysis of dual domestications.</title>
        <authorList>
            <person name="Schmutz J."/>
            <person name="McClean P.E."/>
            <person name="Mamidi S."/>
            <person name="Wu G.A."/>
            <person name="Cannon S.B."/>
            <person name="Grimwood J."/>
            <person name="Jenkins J."/>
            <person name="Shu S."/>
            <person name="Song Q."/>
            <person name="Chavarro C."/>
            <person name="Torres-Torres M."/>
            <person name="Geffroy V."/>
            <person name="Moghaddam S.M."/>
            <person name="Gao D."/>
            <person name="Abernathy B."/>
            <person name="Barry K."/>
            <person name="Blair M."/>
            <person name="Brick M.A."/>
            <person name="Chovatia M."/>
            <person name="Gepts P."/>
            <person name="Goodstein D.M."/>
            <person name="Gonzales M."/>
            <person name="Hellsten U."/>
            <person name="Hyten D.L."/>
            <person name="Jia G."/>
            <person name="Kelly J.D."/>
            <person name="Kudrna D."/>
            <person name="Lee R."/>
            <person name="Richard M.M."/>
            <person name="Miklas P.N."/>
            <person name="Osorno J.M."/>
            <person name="Rodrigues J."/>
            <person name="Thareau V."/>
            <person name="Urrea C.A."/>
            <person name="Wang M."/>
            <person name="Yu Y."/>
            <person name="Zhang M."/>
            <person name="Wing R.A."/>
            <person name="Cregan P.B."/>
            <person name="Rokhsar D.S."/>
            <person name="Jackson S.A."/>
        </authorList>
    </citation>
    <scope>NUCLEOTIDE SEQUENCE [LARGE SCALE GENOMIC DNA]</scope>
    <source>
        <strain evidence="2">cv. G19833</strain>
    </source>
</reference>
<dbReference type="Gramene" id="ESW18286">
    <property type="protein sequence ID" value="ESW18286"/>
    <property type="gene ID" value="PHAVU_006G028200g"/>
</dbReference>
<dbReference type="OMA" id="CFIMELV"/>
<dbReference type="PANTHER" id="PTHR32166:SF74">
    <property type="entry name" value="OS05G0256350 PROTEIN"/>
    <property type="match status" value="1"/>
</dbReference>
<feature type="non-terminal residue" evidence="1">
    <location>
        <position position="361"/>
    </location>
</feature>
<gene>
    <name evidence="1" type="ORF">PHAVU_006G028200g</name>
</gene>
<evidence type="ECO:0000313" key="1">
    <source>
        <dbReference type="EMBL" id="ESW18286.1"/>
    </source>
</evidence>
<dbReference type="OrthoDB" id="2012664at2759"/>
<name>V7BNX4_PHAVU</name>
<dbReference type="InterPro" id="IPR012337">
    <property type="entry name" value="RNaseH-like_sf"/>
</dbReference>
<accession>V7BNX4</accession>
<dbReference type="STRING" id="3885.V7BNX4"/>
<dbReference type="EMBL" id="CM002293">
    <property type="protein sequence ID" value="ESW18286.1"/>
    <property type="molecule type" value="Genomic_DNA"/>
</dbReference>
<dbReference type="eggNOG" id="ENOG502QUNQ">
    <property type="taxonomic scope" value="Eukaryota"/>
</dbReference>
<proteinExistence type="predicted"/>
<organism evidence="1 2">
    <name type="scientific">Phaseolus vulgaris</name>
    <name type="common">Kidney bean</name>
    <name type="synonym">French bean</name>
    <dbReference type="NCBI Taxonomy" id="3885"/>
    <lineage>
        <taxon>Eukaryota</taxon>
        <taxon>Viridiplantae</taxon>
        <taxon>Streptophyta</taxon>
        <taxon>Embryophyta</taxon>
        <taxon>Tracheophyta</taxon>
        <taxon>Spermatophyta</taxon>
        <taxon>Magnoliopsida</taxon>
        <taxon>eudicotyledons</taxon>
        <taxon>Gunneridae</taxon>
        <taxon>Pentapetalae</taxon>
        <taxon>rosids</taxon>
        <taxon>fabids</taxon>
        <taxon>Fabales</taxon>
        <taxon>Fabaceae</taxon>
        <taxon>Papilionoideae</taxon>
        <taxon>50 kb inversion clade</taxon>
        <taxon>NPAAA clade</taxon>
        <taxon>indigoferoid/millettioid clade</taxon>
        <taxon>Phaseoleae</taxon>
        <taxon>Phaseolus</taxon>
    </lineage>
</organism>
<dbReference type="SUPFAM" id="SSF53098">
    <property type="entry name" value="Ribonuclease H-like"/>
    <property type="match status" value="1"/>
</dbReference>
<sequence>MDETNLNTAVCNYCWKIMNGGFTMSKENLMAKKGNASTGTTTPKKVREEFQKLLKENAVTSSINPIYDEVEISTASNDSGRNSGFKKGPMDVFLRNPNVVIKKRKREQLRQTSIKEAYDKNLKASVHQYIVRFSYQAGLSFKLVRLKSFQDMIDVVGSAYGRNFPTPTYHEVRVPLLNKEVEYTEKLLKDHKLQWSRHGCFIMELVRHAVTRFATSYLSLQRLYQEKGNLRKMFTSDEWSKNKLYKEAKVKEATKIVLMPSFWNHVVFNLKGMTPLVHVLRLVDGERKEVMGYIYEAIEKAKETIMKSFNNHASKYKDVFTIIDNRWTCQFHRPLHAADHFLNPEFYYSNPKMEFGSYKWI</sequence>
<dbReference type="PANTHER" id="PTHR32166">
    <property type="entry name" value="OSJNBA0013A04.12 PROTEIN"/>
    <property type="match status" value="1"/>
</dbReference>